<sequence length="209" mass="22901">MPPVPRSPCPREDGRRLRADAVRNHARLLDAAAAIVREHGLKHLTMEAVATAAGVGKGTLFRRFGDRVGLLQALLQHSEDSFQAAHLGGVDQAHGRDEAVERLRAFGVAAIRRSAREVELQMAAEPSPDERYRRAPRRAYHERVSVLLALAAPEADAELLGHALLGYLEPALLWHLGDQCGLPLHRLESGWLELVSRLTQQGTVPHDAA</sequence>
<keyword evidence="1 2" id="KW-0238">DNA-binding</keyword>
<dbReference type="SUPFAM" id="SSF46689">
    <property type="entry name" value="Homeodomain-like"/>
    <property type="match status" value="1"/>
</dbReference>
<evidence type="ECO:0000256" key="2">
    <source>
        <dbReference type="PROSITE-ProRule" id="PRU00335"/>
    </source>
</evidence>
<evidence type="ECO:0000313" key="4">
    <source>
        <dbReference type="EMBL" id="WUR41916.1"/>
    </source>
</evidence>
<dbReference type="EMBL" id="CP108330">
    <property type="protein sequence ID" value="WUR41916.1"/>
    <property type="molecule type" value="Genomic_DNA"/>
</dbReference>
<evidence type="ECO:0000259" key="3">
    <source>
        <dbReference type="PROSITE" id="PS50977"/>
    </source>
</evidence>
<name>A0ABZ1VBS9_9ACTN</name>
<reference evidence="4" key="1">
    <citation type="submission" date="2022-10" db="EMBL/GenBank/DDBJ databases">
        <title>The complete genomes of actinobacterial strains from the NBC collection.</title>
        <authorList>
            <person name="Joergensen T.S."/>
            <person name="Alvarez Arevalo M."/>
            <person name="Sterndorff E.B."/>
            <person name="Faurdal D."/>
            <person name="Vuksanovic O."/>
            <person name="Mourched A.-S."/>
            <person name="Charusanti P."/>
            <person name="Shaw S."/>
            <person name="Blin K."/>
            <person name="Weber T."/>
        </authorList>
    </citation>
    <scope>NUCLEOTIDE SEQUENCE</scope>
    <source>
        <strain evidence="4">NBC_00489</strain>
    </source>
</reference>
<keyword evidence="5" id="KW-1185">Reference proteome</keyword>
<feature type="domain" description="HTH tetR-type" evidence="3">
    <location>
        <begin position="22"/>
        <end position="82"/>
    </location>
</feature>
<dbReference type="PRINTS" id="PR00455">
    <property type="entry name" value="HTHTETR"/>
</dbReference>
<organism evidence="4 5">
    <name type="scientific">Streptomyces griseoaurantiacus</name>
    <dbReference type="NCBI Taxonomy" id="68213"/>
    <lineage>
        <taxon>Bacteria</taxon>
        <taxon>Bacillati</taxon>
        <taxon>Actinomycetota</taxon>
        <taxon>Actinomycetes</taxon>
        <taxon>Kitasatosporales</taxon>
        <taxon>Streptomycetaceae</taxon>
        <taxon>Streptomyces</taxon>
        <taxon>Streptomyces aurantiacus group</taxon>
    </lineage>
</organism>
<gene>
    <name evidence="4" type="ORF">OHN36_21505</name>
</gene>
<evidence type="ECO:0000313" key="5">
    <source>
        <dbReference type="Proteomes" id="UP001432161"/>
    </source>
</evidence>
<proteinExistence type="predicted"/>
<dbReference type="Proteomes" id="UP001432161">
    <property type="component" value="Chromosome"/>
</dbReference>
<dbReference type="PANTHER" id="PTHR30055">
    <property type="entry name" value="HTH-TYPE TRANSCRIPTIONAL REGULATOR RUTR"/>
    <property type="match status" value="1"/>
</dbReference>
<accession>A0ABZ1VBS9</accession>
<dbReference type="InterPro" id="IPR001647">
    <property type="entry name" value="HTH_TetR"/>
</dbReference>
<dbReference type="InterPro" id="IPR050109">
    <property type="entry name" value="HTH-type_TetR-like_transc_reg"/>
</dbReference>
<dbReference type="Pfam" id="PF00440">
    <property type="entry name" value="TetR_N"/>
    <property type="match status" value="1"/>
</dbReference>
<dbReference type="PROSITE" id="PS50977">
    <property type="entry name" value="HTH_TETR_2"/>
    <property type="match status" value="1"/>
</dbReference>
<dbReference type="Gene3D" id="1.10.357.10">
    <property type="entry name" value="Tetracycline Repressor, domain 2"/>
    <property type="match status" value="1"/>
</dbReference>
<dbReference type="PANTHER" id="PTHR30055:SF209">
    <property type="entry name" value="POSSIBLE TRANSCRIPTIONAL REGULATORY PROTEIN (PROBABLY TETR-FAMILY)"/>
    <property type="match status" value="1"/>
</dbReference>
<evidence type="ECO:0000256" key="1">
    <source>
        <dbReference type="ARBA" id="ARBA00023125"/>
    </source>
</evidence>
<dbReference type="InterPro" id="IPR009057">
    <property type="entry name" value="Homeodomain-like_sf"/>
</dbReference>
<protein>
    <submittedName>
        <fullName evidence="4">TetR/AcrR family transcriptional regulator</fullName>
    </submittedName>
</protein>
<feature type="DNA-binding region" description="H-T-H motif" evidence="2">
    <location>
        <begin position="45"/>
        <end position="64"/>
    </location>
</feature>